<dbReference type="KEGG" id="cant:NCTC13489_02191"/>
<organism evidence="6 7">
    <name type="scientific">Kaistella antarctica</name>
    <dbReference type="NCBI Taxonomy" id="266748"/>
    <lineage>
        <taxon>Bacteria</taxon>
        <taxon>Pseudomonadati</taxon>
        <taxon>Bacteroidota</taxon>
        <taxon>Flavobacteriia</taxon>
        <taxon>Flavobacteriales</taxon>
        <taxon>Weeksellaceae</taxon>
        <taxon>Chryseobacterium group</taxon>
        <taxon>Kaistella</taxon>
    </lineage>
</organism>
<dbReference type="PANTHER" id="PTHR43847">
    <property type="entry name" value="BLL3993 PROTEIN"/>
    <property type="match status" value="1"/>
</dbReference>
<dbReference type="AlphaFoldDB" id="A0A3S4YU55"/>
<evidence type="ECO:0000256" key="5">
    <source>
        <dbReference type="SAM" id="Phobius"/>
    </source>
</evidence>
<evidence type="ECO:0000313" key="6">
    <source>
        <dbReference type="EMBL" id="VEI00600.1"/>
    </source>
</evidence>
<dbReference type="InterPro" id="IPR007269">
    <property type="entry name" value="ICMT_MeTrfase"/>
</dbReference>
<dbReference type="InterPro" id="IPR052527">
    <property type="entry name" value="Metal_cation-efflux_comp"/>
</dbReference>
<evidence type="ECO:0000256" key="1">
    <source>
        <dbReference type="ARBA" id="ARBA00004141"/>
    </source>
</evidence>
<keyword evidence="4 5" id="KW-0472">Membrane</keyword>
<feature type="transmembrane region" description="Helical" evidence="5">
    <location>
        <begin position="6"/>
        <end position="21"/>
    </location>
</feature>
<evidence type="ECO:0000256" key="2">
    <source>
        <dbReference type="ARBA" id="ARBA00022692"/>
    </source>
</evidence>
<evidence type="ECO:0000256" key="4">
    <source>
        <dbReference type="ARBA" id="ARBA00023136"/>
    </source>
</evidence>
<evidence type="ECO:0000256" key="3">
    <source>
        <dbReference type="ARBA" id="ARBA00022989"/>
    </source>
</evidence>
<dbReference type="EMBL" id="LR134441">
    <property type="protein sequence ID" value="VEI00600.1"/>
    <property type="molecule type" value="Genomic_DNA"/>
</dbReference>
<gene>
    <name evidence="6" type="ORF">NCTC13489_02191</name>
</gene>
<keyword evidence="2 5" id="KW-0812">Transmembrane</keyword>
<dbReference type="PANTHER" id="PTHR43847:SF1">
    <property type="entry name" value="BLL3993 PROTEIN"/>
    <property type="match status" value="1"/>
</dbReference>
<dbReference type="GO" id="GO:0004671">
    <property type="term" value="F:protein C-terminal S-isoprenylcysteine carboxyl O-methyltransferase activity"/>
    <property type="evidence" value="ECO:0007669"/>
    <property type="project" value="InterPro"/>
</dbReference>
<name>A0A3S4YU55_9FLAO</name>
<dbReference type="Proteomes" id="UP000270036">
    <property type="component" value="Chromosome"/>
</dbReference>
<evidence type="ECO:0008006" key="8">
    <source>
        <dbReference type="Google" id="ProtNLM"/>
    </source>
</evidence>
<proteinExistence type="predicted"/>
<protein>
    <recommendedName>
        <fullName evidence="8">Isoprenylcysteine carboxylmethyltransferase family protein</fullName>
    </recommendedName>
</protein>
<reference evidence="6 7" key="1">
    <citation type="submission" date="2018-12" db="EMBL/GenBank/DDBJ databases">
        <authorList>
            <consortium name="Pathogen Informatics"/>
        </authorList>
    </citation>
    <scope>NUCLEOTIDE SEQUENCE [LARGE SCALE GENOMIC DNA]</scope>
    <source>
        <strain evidence="6 7">NCTC13489</strain>
    </source>
</reference>
<feature type="transmembrane region" description="Helical" evidence="5">
    <location>
        <begin position="125"/>
        <end position="154"/>
    </location>
</feature>
<sequence>MNAATNIILVLWGISEIYLVLKMRSGSADTKGKDKKSLARLWLVIGFSIFFGIYVSKVSFYPLYQSQIIQIIGLAFLFFGVILRLIVINSLGRYFTVDVTIKKDHQLKTDGAYQYVRHPSYSFSLLSFLGLAIILNNYVSAIIIFVPVFLMFLYRIKIEEQALTDQFGNDYTDYMKKTKRLIPFIY</sequence>
<dbReference type="Gene3D" id="1.20.120.1630">
    <property type="match status" value="1"/>
</dbReference>
<dbReference type="Pfam" id="PF04140">
    <property type="entry name" value="ICMT"/>
    <property type="match status" value="1"/>
</dbReference>
<feature type="transmembrane region" description="Helical" evidence="5">
    <location>
        <begin position="67"/>
        <end position="87"/>
    </location>
</feature>
<feature type="transmembrane region" description="Helical" evidence="5">
    <location>
        <begin position="41"/>
        <end position="61"/>
    </location>
</feature>
<keyword evidence="3 5" id="KW-1133">Transmembrane helix</keyword>
<dbReference type="STRING" id="266748.HY04_05885"/>
<accession>A0A3S4YU55</accession>
<evidence type="ECO:0000313" key="7">
    <source>
        <dbReference type="Proteomes" id="UP000270036"/>
    </source>
</evidence>
<dbReference type="RefSeq" id="WP_246005101.1">
    <property type="nucleotide sequence ID" value="NZ_FOIX01000001.1"/>
</dbReference>
<dbReference type="GO" id="GO:0016020">
    <property type="term" value="C:membrane"/>
    <property type="evidence" value="ECO:0007669"/>
    <property type="project" value="UniProtKB-SubCell"/>
</dbReference>
<comment type="subcellular location">
    <subcellularLocation>
        <location evidence="1">Membrane</location>
        <topology evidence="1">Multi-pass membrane protein</topology>
    </subcellularLocation>
</comment>